<comment type="subcellular location">
    <subcellularLocation>
        <location evidence="1">Membrane</location>
        <topology evidence="1">Multi-pass membrane protein</topology>
    </subcellularLocation>
</comment>
<reference evidence="12 13" key="1">
    <citation type="submission" date="2016-07" db="EMBL/GenBank/DDBJ databases">
        <title>Pervasive Adenine N6-methylation of Active Genes in Fungi.</title>
        <authorList>
            <consortium name="DOE Joint Genome Institute"/>
            <person name="Mondo S.J."/>
            <person name="Dannebaum R.O."/>
            <person name="Kuo R.C."/>
            <person name="Labutti K."/>
            <person name="Haridas S."/>
            <person name="Kuo A."/>
            <person name="Salamov A."/>
            <person name="Ahrendt S.R."/>
            <person name="Lipzen A."/>
            <person name="Sullivan W."/>
            <person name="Andreopoulos W.B."/>
            <person name="Clum A."/>
            <person name="Lindquist E."/>
            <person name="Daum C."/>
            <person name="Ramamoorthy G.K."/>
            <person name="Gryganskyi A."/>
            <person name="Culley D."/>
            <person name="Magnuson J.K."/>
            <person name="James T.Y."/>
            <person name="O'Malley M.A."/>
            <person name="Stajich J.E."/>
            <person name="Spatafora J.W."/>
            <person name="Visel A."/>
            <person name="Grigoriev I.V."/>
        </authorList>
    </citation>
    <scope>NUCLEOTIDE SEQUENCE [LARGE SCALE GENOMIC DNA]</scope>
    <source>
        <strain evidence="12 13">12-1054</strain>
    </source>
</reference>
<dbReference type="OMA" id="ARAHFHI"/>
<dbReference type="PANTHER" id="PTHR12266">
    <property type="entry name" value="NA+/CA2+ K+ INDEPENDENT EXCHANGER"/>
    <property type="match status" value="1"/>
</dbReference>
<dbReference type="GO" id="GO:0006874">
    <property type="term" value="P:intracellular calcium ion homeostasis"/>
    <property type="evidence" value="ECO:0007669"/>
    <property type="project" value="TreeGrafter"/>
</dbReference>
<feature type="transmembrane region" description="Helical" evidence="9">
    <location>
        <begin position="682"/>
        <end position="703"/>
    </location>
</feature>
<dbReference type="RefSeq" id="XP_040725411.1">
    <property type="nucleotide sequence ID" value="XM_040869283.1"/>
</dbReference>
<feature type="transmembrane region" description="Helical" evidence="9">
    <location>
        <begin position="179"/>
        <end position="198"/>
    </location>
</feature>
<evidence type="ECO:0000259" key="11">
    <source>
        <dbReference type="Pfam" id="PF01699"/>
    </source>
</evidence>
<keyword evidence="4 9" id="KW-0812">Transmembrane</keyword>
<dbReference type="InterPro" id="IPR051359">
    <property type="entry name" value="CaCA_antiporter"/>
</dbReference>
<feature type="transmembrane region" description="Helical" evidence="9">
    <location>
        <begin position="543"/>
        <end position="562"/>
    </location>
</feature>
<feature type="region of interest" description="Disordered" evidence="8">
    <location>
        <begin position="381"/>
        <end position="402"/>
    </location>
</feature>
<evidence type="ECO:0000256" key="5">
    <source>
        <dbReference type="ARBA" id="ARBA00022989"/>
    </source>
</evidence>
<proteinExistence type="inferred from homology"/>
<feature type="transmembrane region" description="Helical" evidence="9">
    <location>
        <begin position="625"/>
        <end position="646"/>
    </location>
</feature>
<feature type="transmembrane region" description="Helical" evidence="9">
    <location>
        <begin position="204"/>
        <end position="223"/>
    </location>
</feature>
<dbReference type="GeneID" id="63785882"/>
<dbReference type="InterPro" id="IPR044880">
    <property type="entry name" value="NCX_ion-bd_dom_sf"/>
</dbReference>
<evidence type="ECO:0000256" key="3">
    <source>
        <dbReference type="ARBA" id="ARBA00022448"/>
    </source>
</evidence>
<feature type="transmembrane region" description="Helical" evidence="9">
    <location>
        <begin position="75"/>
        <end position="95"/>
    </location>
</feature>
<dbReference type="Proteomes" id="UP000193685">
    <property type="component" value="Unassembled WGS sequence"/>
</dbReference>
<dbReference type="InterPro" id="IPR004837">
    <property type="entry name" value="NaCa_Exmemb"/>
</dbReference>
<dbReference type="STRING" id="56484.A0A1Y2FF03"/>
<feature type="transmembrane region" description="Helical" evidence="9">
    <location>
        <begin position="760"/>
        <end position="781"/>
    </location>
</feature>
<protein>
    <submittedName>
        <fullName evidence="12">Sodium/calcium exchanger protein-domain-containing protein</fullName>
    </submittedName>
</protein>
<dbReference type="AlphaFoldDB" id="A0A1Y2FF03"/>
<keyword evidence="13" id="KW-1185">Reference proteome</keyword>
<name>A0A1Y2FF03_PROLT</name>
<evidence type="ECO:0000256" key="8">
    <source>
        <dbReference type="SAM" id="MobiDB-lite"/>
    </source>
</evidence>
<feature type="chain" id="PRO_5012508386" evidence="10">
    <location>
        <begin position="19"/>
        <end position="815"/>
    </location>
</feature>
<keyword evidence="5 9" id="KW-1133">Transmembrane helix</keyword>
<evidence type="ECO:0000256" key="6">
    <source>
        <dbReference type="ARBA" id="ARBA00023136"/>
    </source>
</evidence>
<keyword evidence="6 9" id="KW-0472">Membrane</keyword>
<dbReference type="OrthoDB" id="407410at2759"/>
<feature type="domain" description="Sodium/calcium exchanger membrane region" evidence="11">
    <location>
        <begin position="661"/>
        <end position="808"/>
    </location>
</feature>
<feature type="coiled-coil region" evidence="7">
    <location>
        <begin position="256"/>
        <end position="283"/>
    </location>
</feature>
<feature type="signal peptide" evidence="10">
    <location>
        <begin position="1"/>
        <end position="18"/>
    </location>
</feature>
<comment type="similarity">
    <text evidence="2">Belongs to the Ca(2+):cation antiporter (CaCA) (TC 2.A.19) family.</text>
</comment>
<evidence type="ECO:0000256" key="2">
    <source>
        <dbReference type="ARBA" id="ARBA00008170"/>
    </source>
</evidence>
<dbReference type="GO" id="GO:0016020">
    <property type="term" value="C:membrane"/>
    <property type="evidence" value="ECO:0007669"/>
    <property type="project" value="UniProtKB-SubCell"/>
</dbReference>
<evidence type="ECO:0000256" key="9">
    <source>
        <dbReference type="SAM" id="Phobius"/>
    </source>
</evidence>
<organism evidence="12 13">
    <name type="scientific">Protomyces lactucae-debilis</name>
    <dbReference type="NCBI Taxonomy" id="2754530"/>
    <lineage>
        <taxon>Eukaryota</taxon>
        <taxon>Fungi</taxon>
        <taxon>Dikarya</taxon>
        <taxon>Ascomycota</taxon>
        <taxon>Taphrinomycotina</taxon>
        <taxon>Taphrinomycetes</taxon>
        <taxon>Taphrinales</taxon>
        <taxon>Protomycetaceae</taxon>
        <taxon>Protomyces</taxon>
    </lineage>
</organism>
<dbReference type="Gene3D" id="1.20.1420.30">
    <property type="entry name" value="NCX, central ion-binding region"/>
    <property type="match status" value="2"/>
</dbReference>
<dbReference type="GO" id="GO:0008324">
    <property type="term" value="F:monoatomic cation transmembrane transporter activity"/>
    <property type="evidence" value="ECO:0007669"/>
    <property type="project" value="TreeGrafter"/>
</dbReference>
<evidence type="ECO:0000256" key="10">
    <source>
        <dbReference type="SAM" id="SignalP"/>
    </source>
</evidence>
<sequence length="815" mass="87663">MHVRAWLLLSAIAATAAASSENAQVVAPTGMKHHCEAIHSSPDRCKYARKYCSPNAAGMVDYISWYYCDMAETPALGFGILAAWTAMLFSTIGIASSDFFCPNLATIANNLGMSQSVAGVTFLAFGNGSPDVFSTFAAFKAHSGSLAIGELLGAAAFITSVVAGAMAIISPFKVSRRSFLRDAGFFLVAVMMTMVLLADGRLRLWESVLMIVFYVLYVAYVLLGTWIHGTQTKAKVNDSRIRGQYAPAGEEPRPDIDSDDDEAALLENDINALERGNESDEDNALVESYIDINTSMSITGKPYNSAKNSVRPSLLGALEFRSLMSSDDGISPTLPSKRRRTRAGSTVLQPRQRTFSSNTISGNQSLSPSIIDDAWAKGGGEGRISLPGRTPSRCSSRSDQETPFEEIASSSLRKQNPIELLPSAVQSPAAPPPALKISAPDGHDLEENPFAEAWKHSSEATSIAPLSPAQTYEAMGETHRGPLHVDVPCAETMTDYAHDHRAPGQAWVPRYWPSSVLPPPIELRGLLFPTLTGFQTQSWTSRILSILALPSVFVLSITLPVVNPPVNQRDAERSEEAAADTPVSVSKDDAHRITAHRGWNHWLTCVQCLLGPLLLSTTLYVGESMWIPLLVAAIVGLACLSLTLTFTRADKRPRYHSWLCFVGFIISVTWISTIANEVVGTLQAFGTILGISDAILGLTVFAVGNSLGDFVADVTVARMGFSQMAISGVFGGPMLNILIGIGISGIYINLTKHHVYNASISPTLIVSGASLLVTLLVLLVAVPHNNYMMTRGLGVALCCIFLVGMITSVLVEMYI</sequence>
<dbReference type="EMBL" id="MCFI01000009">
    <property type="protein sequence ID" value="ORY82540.1"/>
    <property type="molecule type" value="Genomic_DNA"/>
</dbReference>
<evidence type="ECO:0000313" key="13">
    <source>
        <dbReference type="Proteomes" id="UP000193685"/>
    </source>
</evidence>
<feature type="transmembrane region" description="Helical" evidence="9">
    <location>
        <begin position="724"/>
        <end position="748"/>
    </location>
</feature>
<keyword evidence="10" id="KW-0732">Signal</keyword>
<feature type="transmembrane region" description="Helical" evidence="9">
    <location>
        <begin position="146"/>
        <end position="167"/>
    </location>
</feature>
<evidence type="ECO:0000256" key="1">
    <source>
        <dbReference type="ARBA" id="ARBA00004141"/>
    </source>
</evidence>
<feature type="domain" description="Sodium/calcium exchanger membrane region" evidence="11">
    <location>
        <begin position="83"/>
        <end position="222"/>
    </location>
</feature>
<evidence type="ECO:0000313" key="12">
    <source>
        <dbReference type="EMBL" id="ORY82540.1"/>
    </source>
</evidence>
<evidence type="ECO:0000256" key="7">
    <source>
        <dbReference type="SAM" id="Coils"/>
    </source>
</evidence>
<feature type="transmembrane region" description="Helical" evidence="9">
    <location>
        <begin position="658"/>
        <end position="676"/>
    </location>
</feature>
<accession>A0A1Y2FF03</accession>
<evidence type="ECO:0000256" key="4">
    <source>
        <dbReference type="ARBA" id="ARBA00022692"/>
    </source>
</evidence>
<comment type="caution">
    <text evidence="12">The sequence shown here is derived from an EMBL/GenBank/DDBJ whole genome shotgun (WGS) entry which is preliminary data.</text>
</comment>
<feature type="region of interest" description="Disordered" evidence="8">
    <location>
        <begin position="325"/>
        <end position="348"/>
    </location>
</feature>
<feature type="transmembrane region" description="Helical" evidence="9">
    <location>
        <begin position="793"/>
        <end position="811"/>
    </location>
</feature>
<gene>
    <name evidence="12" type="ORF">BCR37DRAFT_379534</name>
</gene>
<dbReference type="PANTHER" id="PTHR12266:SF0">
    <property type="entry name" value="MITOCHONDRIAL SODIUM_CALCIUM EXCHANGER PROTEIN"/>
    <property type="match status" value="1"/>
</dbReference>
<keyword evidence="3" id="KW-0813">Transport</keyword>
<dbReference type="Pfam" id="PF01699">
    <property type="entry name" value="Na_Ca_ex"/>
    <property type="match status" value="2"/>
</dbReference>
<feature type="transmembrane region" description="Helical" evidence="9">
    <location>
        <begin position="107"/>
        <end position="126"/>
    </location>
</feature>
<keyword evidence="7" id="KW-0175">Coiled coil</keyword>